<proteinExistence type="predicted"/>
<comment type="caution">
    <text evidence="3">The sequence shown here is derived from an EMBL/GenBank/DDBJ whole genome shotgun (WGS) entry which is preliminary data.</text>
</comment>
<keyword evidence="4" id="KW-1185">Reference proteome</keyword>
<feature type="chain" id="PRO_5045646664" evidence="1">
    <location>
        <begin position="25"/>
        <end position="259"/>
    </location>
</feature>
<dbReference type="RefSeq" id="WP_311682379.1">
    <property type="nucleotide sequence ID" value="NZ_JAVRHM010000004.1"/>
</dbReference>
<evidence type="ECO:0000313" key="4">
    <source>
        <dbReference type="Proteomes" id="UP001261624"/>
    </source>
</evidence>
<dbReference type="EMBL" id="JAVRHM010000004">
    <property type="protein sequence ID" value="MDT0689120.1"/>
    <property type="molecule type" value="Genomic_DNA"/>
</dbReference>
<sequence length="259" mass="29129">MKMRKVFYILFIGILFSGCSPDEAATCFKGAGEIVQDEVEVETFDEIIVYERVKLFIQQGPEQIVIVETGENLKDEITVEVENSRLSIKNGNSCNLFREYEVTKVYVTVPDLTWLQNSSGSTIESIGVLKFANLWLRSFNQEDDSTIRTVGDFKLNLDVENLRITNDQYSNYFLSGKVENLNIFFAAGDGRLEAGDLVVQHSEIFHRGTNKMILNPQQSVTGEIRSSGDVICIIKPPVVDVEEFYTGKLVFPPTPEGGF</sequence>
<dbReference type="Gene3D" id="2.160.20.120">
    <property type="match status" value="1"/>
</dbReference>
<feature type="signal peptide" evidence="1">
    <location>
        <begin position="1"/>
        <end position="24"/>
    </location>
</feature>
<dbReference type="PROSITE" id="PS51257">
    <property type="entry name" value="PROKAR_LIPOPROTEIN"/>
    <property type="match status" value="1"/>
</dbReference>
<accession>A0ABU3DZF3</accession>
<keyword evidence="1" id="KW-0732">Signal</keyword>
<organism evidence="3 4">
    <name type="scientific">Autumnicola patrickiae</name>
    <dbReference type="NCBI Taxonomy" id="3075591"/>
    <lineage>
        <taxon>Bacteria</taxon>
        <taxon>Pseudomonadati</taxon>
        <taxon>Bacteroidota</taxon>
        <taxon>Flavobacteriia</taxon>
        <taxon>Flavobacteriales</taxon>
        <taxon>Flavobacteriaceae</taxon>
        <taxon>Autumnicola</taxon>
    </lineage>
</organism>
<dbReference type="InterPro" id="IPR021255">
    <property type="entry name" value="DUF2807"/>
</dbReference>
<reference evidence="3 4" key="1">
    <citation type="submission" date="2023-09" db="EMBL/GenBank/DDBJ databases">
        <authorList>
            <person name="Rey-Velasco X."/>
        </authorList>
    </citation>
    <scope>NUCLEOTIDE SEQUENCE [LARGE SCALE GENOMIC DNA]</scope>
    <source>
        <strain evidence="3 4">F188</strain>
    </source>
</reference>
<gene>
    <name evidence="3" type="ORF">RM549_04950</name>
</gene>
<evidence type="ECO:0000313" key="3">
    <source>
        <dbReference type="EMBL" id="MDT0689120.1"/>
    </source>
</evidence>
<protein>
    <submittedName>
        <fullName evidence="3">Head GIN domain-containing protein</fullName>
    </submittedName>
</protein>
<feature type="domain" description="Putative auto-transporter adhesin head GIN" evidence="2">
    <location>
        <begin position="44"/>
        <end position="231"/>
    </location>
</feature>
<dbReference type="Proteomes" id="UP001261624">
    <property type="component" value="Unassembled WGS sequence"/>
</dbReference>
<name>A0ABU3DZF3_9FLAO</name>
<dbReference type="Pfam" id="PF10988">
    <property type="entry name" value="DUF2807"/>
    <property type="match status" value="1"/>
</dbReference>
<evidence type="ECO:0000256" key="1">
    <source>
        <dbReference type="SAM" id="SignalP"/>
    </source>
</evidence>
<evidence type="ECO:0000259" key="2">
    <source>
        <dbReference type="Pfam" id="PF10988"/>
    </source>
</evidence>